<proteinExistence type="predicted"/>
<evidence type="ECO:0000259" key="2">
    <source>
        <dbReference type="Pfam" id="PF07238"/>
    </source>
</evidence>
<feature type="region of interest" description="Disordered" evidence="1">
    <location>
        <begin position="1"/>
        <end position="21"/>
    </location>
</feature>
<feature type="compositionally biased region" description="Polar residues" evidence="1">
    <location>
        <begin position="1"/>
        <end position="14"/>
    </location>
</feature>
<dbReference type="Pfam" id="PF07238">
    <property type="entry name" value="PilZ"/>
    <property type="match status" value="1"/>
</dbReference>
<feature type="domain" description="PilZ" evidence="2">
    <location>
        <begin position="27"/>
        <end position="128"/>
    </location>
</feature>
<dbReference type="Proteomes" id="UP001302329">
    <property type="component" value="Unassembled WGS sequence"/>
</dbReference>
<name>A0ABU5SUZ1_9CYAN</name>
<dbReference type="RefSeq" id="WP_323356421.1">
    <property type="nucleotide sequence ID" value="NZ_JAYGHY010000017.1"/>
</dbReference>
<evidence type="ECO:0000256" key="1">
    <source>
        <dbReference type="SAM" id="MobiDB-lite"/>
    </source>
</evidence>
<dbReference type="SUPFAM" id="SSF141371">
    <property type="entry name" value="PilZ domain-like"/>
    <property type="match status" value="1"/>
</dbReference>
<dbReference type="EMBL" id="JAYGHY010000017">
    <property type="protein sequence ID" value="MEA5442344.1"/>
    <property type="molecule type" value="Genomic_DNA"/>
</dbReference>
<keyword evidence="4" id="KW-1185">Reference proteome</keyword>
<comment type="caution">
    <text evidence="3">The sequence shown here is derived from an EMBL/GenBank/DDBJ whole genome shotgun (WGS) entry which is preliminary data.</text>
</comment>
<evidence type="ECO:0000313" key="4">
    <source>
        <dbReference type="Proteomes" id="UP001302329"/>
    </source>
</evidence>
<accession>A0ABU5SUZ1</accession>
<sequence length="139" mass="15093">MLTSACMSPEQTEGQPAEGEGQLEELRTALRHILPAGVSASLRLTSGRTIYVTVGDISRTGACVVRRGELEVIADEEVLLDVSDYERNQSVSLQARVKWIKTRSFNTLVGLVFTEGPVLPGTMLDQYLDRSLLARGGDG</sequence>
<dbReference type="Gene3D" id="2.40.10.220">
    <property type="entry name" value="predicted glycosyltransferase like domains"/>
    <property type="match status" value="1"/>
</dbReference>
<dbReference type="InterPro" id="IPR009875">
    <property type="entry name" value="PilZ_domain"/>
</dbReference>
<gene>
    <name evidence="3" type="ORF">VB739_07255</name>
</gene>
<organism evidence="3 4">
    <name type="scientific">Cyanobium gracile UHCC 0281</name>
    <dbReference type="NCBI Taxonomy" id="3110309"/>
    <lineage>
        <taxon>Bacteria</taxon>
        <taxon>Bacillati</taxon>
        <taxon>Cyanobacteriota</taxon>
        <taxon>Cyanophyceae</taxon>
        <taxon>Synechococcales</taxon>
        <taxon>Prochlorococcaceae</taxon>
        <taxon>Cyanobium</taxon>
    </lineage>
</organism>
<evidence type="ECO:0000313" key="3">
    <source>
        <dbReference type="EMBL" id="MEA5442344.1"/>
    </source>
</evidence>
<protein>
    <submittedName>
        <fullName evidence="3">PilZ domain-containing protein</fullName>
    </submittedName>
</protein>
<reference evidence="3 4" key="1">
    <citation type="submission" date="2023-12" db="EMBL/GenBank/DDBJ databases">
        <title>Baltic Sea Cyanobacteria.</title>
        <authorList>
            <person name="Delbaje E."/>
            <person name="Fewer D.P."/>
            <person name="Shishido T.K."/>
        </authorList>
    </citation>
    <scope>NUCLEOTIDE SEQUENCE [LARGE SCALE GENOMIC DNA]</scope>
    <source>
        <strain evidence="3 4">UHCC 0281</strain>
    </source>
</reference>